<evidence type="ECO:0000256" key="3">
    <source>
        <dbReference type="ARBA" id="ARBA00009406"/>
    </source>
</evidence>
<evidence type="ECO:0000256" key="11">
    <source>
        <dbReference type="ARBA" id="ARBA00048179"/>
    </source>
</evidence>
<keyword evidence="5" id="KW-0808">Transferase</keyword>
<comment type="caution">
    <text evidence="13">The sequence shown here is derived from an EMBL/GenBank/DDBJ whole genome shotgun (WGS) entry which is preliminary data.</text>
</comment>
<dbReference type="PANTHER" id="PTHR31528:SF1">
    <property type="entry name" value="4-AMINO-5-HYDROXYMETHYL-2-METHYLPYRIMIDINE PHOSPHATE SYNTHASE THI11-RELATED"/>
    <property type="match status" value="1"/>
</dbReference>
<organism evidence="13 14">
    <name type="scientific">Desulfocurvibacter africanus PCS</name>
    <dbReference type="NCBI Taxonomy" id="1262666"/>
    <lineage>
        <taxon>Bacteria</taxon>
        <taxon>Pseudomonadati</taxon>
        <taxon>Thermodesulfobacteriota</taxon>
        <taxon>Desulfovibrionia</taxon>
        <taxon>Desulfovibrionales</taxon>
        <taxon>Desulfovibrionaceae</taxon>
        <taxon>Desulfocurvibacter</taxon>
    </lineage>
</organism>
<evidence type="ECO:0000259" key="12">
    <source>
        <dbReference type="Pfam" id="PF09084"/>
    </source>
</evidence>
<dbReference type="GO" id="GO:0016740">
    <property type="term" value="F:transferase activity"/>
    <property type="evidence" value="ECO:0007669"/>
    <property type="project" value="UniProtKB-KW"/>
</dbReference>
<evidence type="ECO:0000256" key="9">
    <source>
        <dbReference type="ARBA" id="ARBA00023004"/>
    </source>
</evidence>
<dbReference type="InterPro" id="IPR027939">
    <property type="entry name" value="NMT1/THI5"/>
</dbReference>
<evidence type="ECO:0000256" key="4">
    <source>
        <dbReference type="ARBA" id="ARBA00011738"/>
    </source>
</evidence>
<comment type="pathway">
    <text evidence="2">Cofactor biosynthesis; thiamine diphosphate biosynthesis.</text>
</comment>
<dbReference type="Pfam" id="PF09084">
    <property type="entry name" value="NMT1"/>
    <property type="match status" value="1"/>
</dbReference>
<evidence type="ECO:0000313" key="13">
    <source>
        <dbReference type="EMBL" id="EMG38012.1"/>
    </source>
</evidence>
<comment type="similarity">
    <text evidence="3">Belongs to the NMT1/THI5 family.</text>
</comment>
<evidence type="ECO:0000256" key="2">
    <source>
        <dbReference type="ARBA" id="ARBA00004948"/>
    </source>
</evidence>
<evidence type="ECO:0000256" key="1">
    <source>
        <dbReference type="ARBA" id="ARBA00003469"/>
    </source>
</evidence>
<evidence type="ECO:0000256" key="8">
    <source>
        <dbReference type="ARBA" id="ARBA00022977"/>
    </source>
</evidence>
<evidence type="ECO:0000256" key="10">
    <source>
        <dbReference type="ARBA" id="ARBA00033171"/>
    </source>
</evidence>
<dbReference type="Proteomes" id="UP000011922">
    <property type="component" value="Unassembled WGS sequence"/>
</dbReference>
<proteinExistence type="inferred from homology"/>
<dbReference type="SUPFAM" id="SSF53850">
    <property type="entry name" value="Periplasmic binding protein-like II"/>
    <property type="match status" value="1"/>
</dbReference>
<dbReference type="PANTHER" id="PTHR31528">
    <property type="entry name" value="4-AMINO-5-HYDROXYMETHYL-2-METHYLPYRIMIDINE PHOSPHATE SYNTHASE THI11-RELATED"/>
    <property type="match status" value="1"/>
</dbReference>
<dbReference type="GO" id="GO:0009228">
    <property type="term" value="P:thiamine biosynthetic process"/>
    <property type="evidence" value="ECO:0007669"/>
    <property type="project" value="UniProtKB-KW"/>
</dbReference>
<evidence type="ECO:0000256" key="7">
    <source>
        <dbReference type="ARBA" id="ARBA00022898"/>
    </source>
</evidence>
<evidence type="ECO:0000313" key="14">
    <source>
        <dbReference type="Proteomes" id="UP000011922"/>
    </source>
</evidence>
<dbReference type="PATRIC" id="fig|1262666.3.peg.1197"/>
<dbReference type="AlphaFoldDB" id="M5PUK4"/>
<comment type="subunit">
    <text evidence="4">Homodimer.</text>
</comment>
<reference evidence="13 14" key="1">
    <citation type="journal article" date="2013" name="Genome Announc.">
        <title>Draft Genome Sequence for Desulfovibrio africanus Strain PCS.</title>
        <authorList>
            <person name="Brown S.D."/>
            <person name="Utturkar S.M."/>
            <person name="Arkin A.P."/>
            <person name="Deutschbauer A.M."/>
            <person name="Elias D.A."/>
            <person name="Hazen T.C."/>
            <person name="Chakraborty R."/>
        </authorList>
    </citation>
    <scope>NUCLEOTIDE SEQUENCE [LARGE SCALE GENOMIC DNA]</scope>
    <source>
        <strain evidence="13 14">PCS</strain>
    </source>
</reference>
<comment type="catalytic activity">
    <reaction evidence="11">
        <text>N(6)-(pyridoxal phosphate)-L-lysyl-[4-amino-5-hydroxymethyl-2-methylpyrimidine phosphate synthase] + L-histidyl-[4-amino-5-hydroxymethyl-2-methylpyrimidine phosphate synthase] + 2 Fe(3+) + 4 H2O = L-lysyl-[4-amino-5-hydroxymethyl-2-methylpyrimidine phosphate synthase] + (2S)-2-amino-5-hydroxy-4-oxopentanoyl-[4-amino-5-hydroxymethyl-2-methylpyrimidine phosphate synthase] + 4-amino-2-methyl-5-(phosphooxymethyl)pyrimidine + 3-oxopropanoate + 2 Fe(2+) + 2 H(+)</text>
        <dbReference type="Rhea" id="RHEA:65756"/>
        <dbReference type="Rhea" id="RHEA-COMP:16892"/>
        <dbReference type="Rhea" id="RHEA-COMP:16893"/>
        <dbReference type="Rhea" id="RHEA-COMP:16894"/>
        <dbReference type="Rhea" id="RHEA-COMP:16895"/>
        <dbReference type="ChEBI" id="CHEBI:15377"/>
        <dbReference type="ChEBI" id="CHEBI:15378"/>
        <dbReference type="ChEBI" id="CHEBI:29033"/>
        <dbReference type="ChEBI" id="CHEBI:29034"/>
        <dbReference type="ChEBI" id="CHEBI:29969"/>
        <dbReference type="ChEBI" id="CHEBI:29979"/>
        <dbReference type="ChEBI" id="CHEBI:33190"/>
        <dbReference type="ChEBI" id="CHEBI:58354"/>
        <dbReference type="ChEBI" id="CHEBI:143915"/>
        <dbReference type="ChEBI" id="CHEBI:157692"/>
    </reaction>
    <physiologicalReaction direction="left-to-right" evidence="11">
        <dbReference type="Rhea" id="RHEA:65757"/>
    </physiologicalReaction>
</comment>
<dbReference type="InterPro" id="IPR015168">
    <property type="entry name" value="SsuA/THI5"/>
</dbReference>
<dbReference type="GO" id="GO:0046872">
    <property type="term" value="F:metal ion binding"/>
    <property type="evidence" value="ECO:0007669"/>
    <property type="project" value="UniProtKB-KW"/>
</dbReference>
<keyword evidence="9" id="KW-0408">Iron</keyword>
<sequence length="359" mass="40182">MAMMSVHIEKKYDKKLSQAHCMTTRILKMISSARRIGLHVLCLSALAVLMLAGPAPCQEMRKATFLPQWSPQAQFAGYYVAHAKGFYARRGIDLDILRGGPDRPAAQALAQKEAEFVTLFLSTGIDLRSNGLEILNIGQIVQRSALALVAKRSSGIRAVKDLDGKAVSIWPDFALQPRAFFRKYNLHVRVAPQGGSISLFLRGGVDAASVMLYNEYHTILNSGLDPAELRVFDFSHYGINFPEDGIYCLEQTLKESPELCRDFVLASIEGWAYALEHTEEALDIVMKHVRAANLPTNRVHQKWMLEHMRDIIMPPGKNIPMGTLLPDEYRFVAKQLMENGIITSMPEYGDFHADLAHAR</sequence>
<keyword evidence="7" id="KW-0663">Pyridoxal phosphate</keyword>
<gene>
    <name evidence="13" type="ORF">PCS_01181</name>
</gene>
<keyword evidence="8" id="KW-0784">Thiamine biosynthesis</keyword>
<dbReference type="Gene3D" id="3.40.190.10">
    <property type="entry name" value="Periplasmic binding protein-like II"/>
    <property type="match status" value="2"/>
</dbReference>
<name>M5PUK4_DESAF</name>
<comment type="function">
    <text evidence="1">Responsible for the formation of the pyrimidine heterocycle in the thiamine biosynthesis pathway. Catalyzes the formation of hydroxymethylpyrimidine phosphate (HMP-P) from histidine and pyridoxal phosphate (PLP). The protein uses PLP and the active site histidine to form HMP-P, generating an inactive enzyme. The enzyme can only undergo a single turnover, which suggests it is a suicide enzyme.</text>
</comment>
<accession>M5PUK4</accession>
<feature type="domain" description="SsuA/THI5-like" evidence="12">
    <location>
        <begin position="73"/>
        <end position="281"/>
    </location>
</feature>
<evidence type="ECO:0000256" key="6">
    <source>
        <dbReference type="ARBA" id="ARBA00022723"/>
    </source>
</evidence>
<keyword evidence="6" id="KW-0479">Metal-binding</keyword>
<protein>
    <recommendedName>
        <fullName evidence="10">Thiamine pyrimidine synthase</fullName>
    </recommendedName>
</protein>
<evidence type="ECO:0000256" key="5">
    <source>
        <dbReference type="ARBA" id="ARBA00022679"/>
    </source>
</evidence>
<dbReference type="EMBL" id="AOSV01000011">
    <property type="protein sequence ID" value="EMG38012.1"/>
    <property type="molecule type" value="Genomic_DNA"/>
</dbReference>